<evidence type="ECO:0000313" key="2">
    <source>
        <dbReference type="EMBL" id="KAK6619466.1"/>
    </source>
</evidence>
<sequence>MNLEFFCLGPYGCSNRLDQFDMWFIPRRKRFTMYIQRLKELCSDSTLNPRQDVNRYQAMSSSWYSLEDEYFRKRSPLPQGSSGLNGRTGQNSAL</sequence>
<gene>
    <name evidence="2" type="ORF">RUM43_012223</name>
</gene>
<dbReference type="Proteomes" id="UP001372834">
    <property type="component" value="Unassembled WGS sequence"/>
</dbReference>
<evidence type="ECO:0000256" key="1">
    <source>
        <dbReference type="SAM" id="MobiDB-lite"/>
    </source>
</evidence>
<feature type="region of interest" description="Disordered" evidence="1">
    <location>
        <begin position="74"/>
        <end position="94"/>
    </location>
</feature>
<organism evidence="2 3">
    <name type="scientific">Polyplax serrata</name>
    <name type="common">Common mouse louse</name>
    <dbReference type="NCBI Taxonomy" id="468196"/>
    <lineage>
        <taxon>Eukaryota</taxon>
        <taxon>Metazoa</taxon>
        <taxon>Ecdysozoa</taxon>
        <taxon>Arthropoda</taxon>
        <taxon>Hexapoda</taxon>
        <taxon>Insecta</taxon>
        <taxon>Pterygota</taxon>
        <taxon>Neoptera</taxon>
        <taxon>Paraneoptera</taxon>
        <taxon>Psocodea</taxon>
        <taxon>Troctomorpha</taxon>
        <taxon>Phthiraptera</taxon>
        <taxon>Anoplura</taxon>
        <taxon>Polyplacidae</taxon>
        <taxon>Polyplax</taxon>
    </lineage>
</organism>
<reference evidence="2 3" key="1">
    <citation type="submission" date="2023-10" db="EMBL/GenBank/DDBJ databases">
        <title>Genomes of two closely related lineages of the louse Polyplax serrata with different host specificities.</title>
        <authorList>
            <person name="Martinu J."/>
            <person name="Tarabai H."/>
            <person name="Stefka J."/>
            <person name="Hypsa V."/>
        </authorList>
    </citation>
    <scope>NUCLEOTIDE SEQUENCE [LARGE SCALE GENOMIC DNA]</scope>
    <source>
        <strain evidence="2">HR10_N</strain>
    </source>
</reference>
<name>A0AAN8S7C2_POLSC</name>
<comment type="caution">
    <text evidence="2">The sequence shown here is derived from an EMBL/GenBank/DDBJ whole genome shotgun (WGS) entry which is preliminary data.</text>
</comment>
<proteinExistence type="predicted"/>
<protein>
    <submittedName>
        <fullName evidence="2">Uncharacterized protein</fullName>
    </submittedName>
</protein>
<dbReference type="EMBL" id="JAWJWE010000040">
    <property type="protein sequence ID" value="KAK6619466.1"/>
    <property type="molecule type" value="Genomic_DNA"/>
</dbReference>
<feature type="compositionally biased region" description="Polar residues" evidence="1">
    <location>
        <begin position="78"/>
        <end position="94"/>
    </location>
</feature>
<accession>A0AAN8S7C2</accession>
<dbReference type="AlphaFoldDB" id="A0AAN8S7C2"/>
<evidence type="ECO:0000313" key="3">
    <source>
        <dbReference type="Proteomes" id="UP001372834"/>
    </source>
</evidence>